<gene>
    <name evidence="2" type="ORF">ElyMa_001815100</name>
</gene>
<reference evidence="2 3" key="1">
    <citation type="journal article" date="2021" name="Elife">
        <title>Chloroplast acquisition without the gene transfer in kleptoplastic sea slugs, Plakobranchus ocellatus.</title>
        <authorList>
            <person name="Maeda T."/>
            <person name="Takahashi S."/>
            <person name="Yoshida T."/>
            <person name="Shimamura S."/>
            <person name="Takaki Y."/>
            <person name="Nagai Y."/>
            <person name="Toyoda A."/>
            <person name="Suzuki Y."/>
            <person name="Arimoto A."/>
            <person name="Ishii H."/>
            <person name="Satoh N."/>
            <person name="Nishiyama T."/>
            <person name="Hasebe M."/>
            <person name="Maruyama T."/>
            <person name="Minagawa J."/>
            <person name="Obokata J."/>
            <person name="Shigenobu S."/>
        </authorList>
    </citation>
    <scope>NUCLEOTIDE SEQUENCE [LARGE SCALE GENOMIC DNA]</scope>
</reference>
<feature type="compositionally biased region" description="Basic and acidic residues" evidence="1">
    <location>
        <begin position="260"/>
        <end position="269"/>
    </location>
</feature>
<dbReference type="PANTHER" id="PTHR46704">
    <property type="entry name" value="CXC DOMAIN-CONTAINING PROTEIN-RELATED"/>
    <property type="match status" value="1"/>
</dbReference>
<feature type="region of interest" description="Disordered" evidence="1">
    <location>
        <begin position="260"/>
        <end position="304"/>
    </location>
</feature>
<feature type="compositionally biased region" description="Acidic residues" evidence="1">
    <location>
        <begin position="290"/>
        <end position="304"/>
    </location>
</feature>
<keyword evidence="3" id="KW-1185">Reference proteome</keyword>
<evidence type="ECO:0000256" key="1">
    <source>
        <dbReference type="SAM" id="MobiDB-lite"/>
    </source>
</evidence>
<evidence type="ECO:0000313" key="2">
    <source>
        <dbReference type="EMBL" id="GFR60182.1"/>
    </source>
</evidence>
<dbReference type="AlphaFoldDB" id="A0AAV4EHN3"/>
<dbReference type="EMBL" id="BMAT01003668">
    <property type="protein sequence ID" value="GFR60182.1"/>
    <property type="molecule type" value="Genomic_DNA"/>
</dbReference>
<dbReference type="PANTHER" id="PTHR46704:SF9">
    <property type="entry name" value="BHLH DOMAIN-CONTAINING PROTEIN"/>
    <property type="match status" value="1"/>
</dbReference>
<feature type="compositionally biased region" description="Acidic residues" evidence="1">
    <location>
        <begin position="270"/>
        <end position="281"/>
    </location>
</feature>
<comment type="caution">
    <text evidence="2">The sequence shown here is derived from an EMBL/GenBank/DDBJ whole genome shotgun (WGS) entry which is preliminary data.</text>
</comment>
<dbReference type="Proteomes" id="UP000762676">
    <property type="component" value="Unassembled WGS sequence"/>
</dbReference>
<sequence>MWSSQSTEKFVLPASCVIPGTQYRPPESTSISSDTYPMVFSYTRWSPDTDVFLLLLAFSESIGRILIFDTGCGNNRRQIDVSQTAKTLGRQICDALLGVHAFTRCVTKSYFAGKGKLRALNIIQKEEDLKVLFSRFGTSLVVSYDDFLLLESFVCELYGKTLHTSVNKVRYDIVRQRFMGKKGSISCNGGIDLCQMPPCNQVLLLHIQRANFQTLIWSNAVFQNPVIPKPEENGWQRNSVHELEVQWYKNDFIPDELTKIVADDKGSKPEDEEEGDEENYDSDFLVNTSDSEDEEDVVTGDEHI</sequence>
<name>A0AAV4EHN3_9GAST</name>
<accession>A0AAV4EHN3</accession>
<organism evidence="2 3">
    <name type="scientific">Elysia marginata</name>
    <dbReference type="NCBI Taxonomy" id="1093978"/>
    <lineage>
        <taxon>Eukaryota</taxon>
        <taxon>Metazoa</taxon>
        <taxon>Spiralia</taxon>
        <taxon>Lophotrochozoa</taxon>
        <taxon>Mollusca</taxon>
        <taxon>Gastropoda</taxon>
        <taxon>Heterobranchia</taxon>
        <taxon>Euthyneura</taxon>
        <taxon>Panpulmonata</taxon>
        <taxon>Sacoglossa</taxon>
        <taxon>Placobranchoidea</taxon>
        <taxon>Plakobranchidae</taxon>
        <taxon>Elysia</taxon>
    </lineage>
</organism>
<proteinExistence type="predicted"/>
<protein>
    <submittedName>
        <fullName evidence="2">DNA damage-inducible protein DIN7</fullName>
    </submittedName>
</protein>
<evidence type="ECO:0000313" key="3">
    <source>
        <dbReference type="Proteomes" id="UP000762676"/>
    </source>
</evidence>